<keyword evidence="5 6" id="KW-0233">DNA recombination</keyword>
<dbReference type="PANTHER" id="PTHR33217">
    <property type="entry name" value="TRANSPOSASE FOR INSERTION SEQUENCE ELEMENT IS1081"/>
    <property type="match status" value="1"/>
</dbReference>
<comment type="similarity">
    <text evidence="2 6">Belongs to the transposase mutator family.</text>
</comment>
<keyword evidence="6" id="KW-0814">Transposable element</keyword>
<evidence type="ECO:0000256" key="6">
    <source>
        <dbReference type="RuleBase" id="RU365089"/>
    </source>
</evidence>
<dbReference type="OrthoDB" id="9815585at2"/>
<keyword evidence="8" id="KW-1185">Reference proteome</keyword>
<evidence type="ECO:0000313" key="8">
    <source>
        <dbReference type="Proteomes" id="UP000317155"/>
    </source>
</evidence>
<name>A0A550J341_9BACT</name>
<evidence type="ECO:0000256" key="1">
    <source>
        <dbReference type="ARBA" id="ARBA00002190"/>
    </source>
</evidence>
<evidence type="ECO:0000256" key="2">
    <source>
        <dbReference type="ARBA" id="ARBA00010961"/>
    </source>
</evidence>
<dbReference type="Pfam" id="PF00872">
    <property type="entry name" value="Transposase_mut"/>
    <property type="match status" value="1"/>
</dbReference>
<comment type="function">
    <text evidence="1 6">Required for the transposition of the insertion element.</text>
</comment>
<keyword evidence="3 6" id="KW-0815">Transposition</keyword>
<gene>
    <name evidence="7" type="ORF">FL622_17230</name>
</gene>
<organism evidence="7 8">
    <name type="scientific">Trichloromonas acetexigens</name>
    <dbReference type="NCBI Taxonomy" id="38815"/>
    <lineage>
        <taxon>Bacteria</taxon>
        <taxon>Pseudomonadati</taxon>
        <taxon>Thermodesulfobacteriota</taxon>
        <taxon>Desulfuromonadia</taxon>
        <taxon>Desulfuromonadales</taxon>
        <taxon>Trichloromonadaceae</taxon>
        <taxon>Trichloromonas</taxon>
    </lineage>
</organism>
<accession>A0A550J341</accession>
<dbReference type="InterPro" id="IPR001207">
    <property type="entry name" value="Transposase_mutator"/>
</dbReference>
<evidence type="ECO:0000313" key="7">
    <source>
        <dbReference type="EMBL" id="TRO77492.1"/>
    </source>
</evidence>
<evidence type="ECO:0000256" key="3">
    <source>
        <dbReference type="ARBA" id="ARBA00022578"/>
    </source>
</evidence>
<proteinExistence type="inferred from homology"/>
<comment type="caution">
    <text evidence="7">The sequence shown here is derived from an EMBL/GenBank/DDBJ whole genome shotgun (WGS) entry which is preliminary data.</text>
</comment>
<dbReference type="PROSITE" id="PS01007">
    <property type="entry name" value="TRANSPOSASE_MUTATOR"/>
    <property type="match status" value="1"/>
</dbReference>
<dbReference type="EMBL" id="VJVV01000036">
    <property type="protein sequence ID" value="TRO77492.1"/>
    <property type="molecule type" value="Genomic_DNA"/>
</dbReference>
<sequence>MAIEKELLDRLFADFKYTKPEDLIGENGLLKQLTKGLVERALQAEMTDHLGHEKHGAIATKGGNARNGKSAKTIKGEFGKLPIEVPRDRDATFEPTIIPKGQTRFAGFDGKIISLYARGMTTREIQGHLEEIYGVEVSPSLISSVTDAIADEVKIWQNRPLDPLYPIVYMDAVRVKVRDNGHVSNKAVYLALGVTMDGIKEVLGMWVAENEGAKFWLQVVTELKNRGVEDIFIACVDGLKGFPEAIETVFPRTQVQLCLVHMVRHSLKYVSWKQRKEVAADLKTIYQAATVEQAEMNLSEFEAKWDETHPSIGQSWRRNWERITPFFAYPAEIRKVIYTTNAIESLNMSLRKVTKNRGSFPNDAAMFKLLYLALNNIAKKWTLPIRDWKAALNRFSILFEDRMPAY</sequence>
<dbReference type="PANTHER" id="PTHR33217:SF5">
    <property type="entry name" value="MUTATOR FAMILY TRANSPOSASE"/>
    <property type="match status" value="1"/>
</dbReference>
<dbReference type="NCBIfam" id="NF033543">
    <property type="entry name" value="transpos_IS256"/>
    <property type="match status" value="1"/>
</dbReference>
<dbReference type="GO" id="GO:0006313">
    <property type="term" value="P:DNA transposition"/>
    <property type="evidence" value="ECO:0007669"/>
    <property type="project" value="UniProtKB-UniRule"/>
</dbReference>
<evidence type="ECO:0000256" key="5">
    <source>
        <dbReference type="ARBA" id="ARBA00023172"/>
    </source>
</evidence>
<dbReference type="GO" id="GO:0003677">
    <property type="term" value="F:DNA binding"/>
    <property type="evidence" value="ECO:0007669"/>
    <property type="project" value="UniProtKB-UniRule"/>
</dbReference>
<dbReference type="GO" id="GO:0004803">
    <property type="term" value="F:transposase activity"/>
    <property type="evidence" value="ECO:0007669"/>
    <property type="project" value="UniProtKB-UniRule"/>
</dbReference>
<dbReference type="RefSeq" id="WP_092057186.1">
    <property type="nucleotide sequence ID" value="NZ_FOJJ01000030.1"/>
</dbReference>
<dbReference type="AlphaFoldDB" id="A0A550J341"/>
<protein>
    <recommendedName>
        <fullName evidence="6">Mutator family transposase</fullName>
    </recommendedName>
</protein>
<reference evidence="7 8" key="1">
    <citation type="submission" date="2019-07" db="EMBL/GenBank/DDBJ databases">
        <title>Insights of Desulfuromonas acetexigens electromicrobiology.</title>
        <authorList>
            <person name="Katuri K."/>
            <person name="Sapireddy V."/>
            <person name="Shaw D.R."/>
            <person name="Saikaly P."/>
        </authorList>
    </citation>
    <scope>NUCLEOTIDE SEQUENCE [LARGE SCALE GENOMIC DNA]</scope>
    <source>
        <strain evidence="7 8">2873</strain>
    </source>
</reference>
<dbReference type="Proteomes" id="UP000317155">
    <property type="component" value="Unassembled WGS sequence"/>
</dbReference>
<evidence type="ECO:0000256" key="4">
    <source>
        <dbReference type="ARBA" id="ARBA00023125"/>
    </source>
</evidence>
<keyword evidence="4 6" id="KW-0238">DNA-binding</keyword>